<proteinExistence type="predicted"/>
<accession>A0A6J5M0T2</accession>
<dbReference type="EMBL" id="LR796380">
    <property type="protein sequence ID" value="CAB4140308.1"/>
    <property type="molecule type" value="Genomic_DNA"/>
</dbReference>
<evidence type="ECO:0000313" key="1">
    <source>
        <dbReference type="EMBL" id="CAB4140308.1"/>
    </source>
</evidence>
<reference evidence="1" key="1">
    <citation type="submission" date="2020-04" db="EMBL/GenBank/DDBJ databases">
        <authorList>
            <person name="Chiriac C."/>
            <person name="Salcher M."/>
            <person name="Ghai R."/>
            <person name="Kavagutti S V."/>
        </authorList>
    </citation>
    <scope>NUCLEOTIDE SEQUENCE</scope>
</reference>
<sequence>MGESMVCIFVSEKGERKMGKRNPIAKNLRTPLYRKRVMKSKKVYNRKNQKLEVRGGG</sequence>
<gene>
    <name evidence="1" type="ORF">UFOVP395_13</name>
</gene>
<name>A0A6J5M0T2_9CAUD</name>
<protein>
    <submittedName>
        <fullName evidence="1">Uncharacterized protein</fullName>
    </submittedName>
</protein>
<organism evidence="1">
    <name type="scientific">uncultured Caudovirales phage</name>
    <dbReference type="NCBI Taxonomy" id="2100421"/>
    <lineage>
        <taxon>Viruses</taxon>
        <taxon>Duplodnaviria</taxon>
        <taxon>Heunggongvirae</taxon>
        <taxon>Uroviricota</taxon>
        <taxon>Caudoviricetes</taxon>
        <taxon>Peduoviridae</taxon>
        <taxon>Maltschvirus</taxon>
        <taxon>Maltschvirus maltsch</taxon>
    </lineage>
</organism>